<dbReference type="SUPFAM" id="SSF56059">
    <property type="entry name" value="Glutathione synthetase ATP-binding domain-like"/>
    <property type="match status" value="1"/>
</dbReference>
<dbReference type="Gene3D" id="3.30.1490.20">
    <property type="entry name" value="ATP-grasp fold, A domain"/>
    <property type="match status" value="1"/>
</dbReference>
<proteinExistence type="predicted"/>
<accession>A0A921JE10</accession>
<dbReference type="EMBL" id="DYYG01000011">
    <property type="protein sequence ID" value="HJE22644.1"/>
    <property type="molecule type" value="Genomic_DNA"/>
</dbReference>
<dbReference type="AlphaFoldDB" id="A0A921JE10"/>
<dbReference type="Pfam" id="PF15632">
    <property type="entry name" value="ATPgrasp_Ter"/>
    <property type="match status" value="1"/>
</dbReference>
<dbReference type="InterPro" id="IPR013815">
    <property type="entry name" value="ATP_grasp_subdomain_1"/>
</dbReference>
<reference evidence="3" key="1">
    <citation type="journal article" date="2021" name="PeerJ">
        <title>Extensive microbial diversity within the chicken gut microbiome revealed by metagenomics and culture.</title>
        <authorList>
            <person name="Gilroy R."/>
            <person name="Ravi A."/>
            <person name="Getino M."/>
            <person name="Pursley I."/>
            <person name="Horton D.L."/>
            <person name="Alikhan N.F."/>
            <person name="Baker D."/>
            <person name="Gharbi K."/>
            <person name="Hall N."/>
            <person name="Watson M."/>
            <person name="Adriaenssens E.M."/>
            <person name="Foster-Nyarko E."/>
            <person name="Jarju S."/>
            <person name="Secka A."/>
            <person name="Antonio M."/>
            <person name="Oren A."/>
            <person name="Chaudhuri R.R."/>
            <person name="La Ragione R."/>
            <person name="Hildebrand F."/>
            <person name="Pallen M.J."/>
        </authorList>
    </citation>
    <scope>NUCLEOTIDE SEQUENCE</scope>
    <source>
        <strain evidence="3">316</strain>
    </source>
</reference>
<name>A0A921JE10_9HYPH</name>
<feature type="domain" description="ATP-grasp" evidence="2">
    <location>
        <begin position="119"/>
        <end position="289"/>
    </location>
</feature>
<dbReference type="GO" id="GO:0005524">
    <property type="term" value="F:ATP binding"/>
    <property type="evidence" value="ECO:0007669"/>
    <property type="project" value="UniProtKB-UniRule"/>
</dbReference>
<sequence>MKRALVLADGLRIQYRVLRCASECFEEVFVLGTKNAQLLKFSRFCGRFFSYTGNFSLLSVHDLTVIGRICRIHNIDMVLPSCSRTTRFLSIYGYDIGAPFFPVPRCDAFDALDDKWRFAGVCADLGLPVPLTRRFATLADLRRDPERDQLGFPLILKPTAMSGGCGVRRIDTAEELPTQVSYSPVLCQAYVPGEELSAFYLCRAGTITASFSYRRTFDRLEEIRTPAIDAHAARLIEHFRYDGVIGFDVRRRPDGEIAFIECNPRFWYHMDVAMLAGLNFVTLGCRLRNWQDNATAPDALDIRSPRRLCRSLLTPWRLNWAERAYLRYIIRDPAISAWAAFQSAIGRYRLAGGQLL</sequence>
<evidence type="ECO:0000259" key="2">
    <source>
        <dbReference type="PROSITE" id="PS50975"/>
    </source>
</evidence>
<dbReference type="Proteomes" id="UP000742631">
    <property type="component" value="Unassembled WGS sequence"/>
</dbReference>
<dbReference type="InterPro" id="IPR005479">
    <property type="entry name" value="CPAse_ATP-bd"/>
</dbReference>
<dbReference type="GO" id="GO:0046872">
    <property type="term" value="F:metal ion binding"/>
    <property type="evidence" value="ECO:0007669"/>
    <property type="project" value="InterPro"/>
</dbReference>
<keyword evidence="1" id="KW-0547">Nucleotide-binding</keyword>
<protein>
    <submittedName>
        <fullName evidence="3">ATP-grasp domain-containing protein</fullName>
    </submittedName>
</protein>
<evidence type="ECO:0000313" key="3">
    <source>
        <dbReference type="EMBL" id="HJE22644.1"/>
    </source>
</evidence>
<dbReference type="PROSITE" id="PS00866">
    <property type="entry name" value="CPSASE_1"/>
    <property type="match status" value="1"/>
</dbReference>
<comment type="caution">
    <text evidence="3">The sequence shown here is derived from an EMBL/GenBank/DDBJ whole genome shotgun (WGS) entry which is preliminary data.</text>
</comment>
<dbReference type="Gene3D" id="3.30.470.20">
    <property type="entry name" value="ATP-grasp fold, B domain"/>
    <property type="match status" value="1"/>
</dbReference>
<dbReference type="InterPro" id="IPR011761">
    <property type="entry name" value="ATP-grasp"/>
</dbReference>
<keyword evidence="1" id="KW-0067">ATP-binding</keyword>
<evidence type="ECO:0000313" key="4">
    <source>
        <dbReference type="Proteomes" id="UP000742631"/>
    </source>
</evidence>
<gene>
    <name evidence="3" type="ORF">K8W01_03140</name>
</gene>
<reference evidence="3" key="2">
    <citation type="submission" date="2021-09" db="EMBL/GenBank/DDBJ databases">
        <authorList>
            <person name="Gilroy R."/>
        </authorList>
    </citation>
    <scope>NUCLEOTIDE SEQUENCE</scope>
    <source>
        <strain evidence="3">316</strain>
    </source>
</reference>
<evidence type="ECO:0000256" key="1">
    <source>
        <dbReference type="PROSITE-ProRule" id="PRU00409"/>
    </source>
</evidence>
<dbReference type="PROSITE" id="PS50975">
    <property type="entry name" value="ATP_GRASP"/>
    <property type="match status" value="1"/>
</dbReference>
<organism evidence="3 4">
    <name type="scientific">Methylorubrum populi</name>
    <dbReference type="NCBI Taxonomy" id="223967"/>
    <lineage>
        <taxon>Bacteria</taxon>
        <taxon>Pseudomonadati</taxon>
        <taxon>Pseudomonadota</taxon>
        <taxon>Alphaproteobacteria</taxon>
        <taxon>Hyphomicrobiales</taxon>
        <taxon>Methylobacteriaceae</taxon>
        <taxon>Methylorubrum</taxon>
    </lineage>
</organism>